<comment type="similarity">
    <text evidence="1">Belongs to the protein-tyrosine phosphatase family.</text>
</comment>
<evidence type="ECO:0000313" key="3">
    <source>
        <dbReference type="Proteomes" id="UP001597181"/>
    </source>
</evidence>
<dbReference type="InterPro" id="IPR016130">
    <property type="entry name" value="Tyr_Pase_AS"/>
</dbReference>
<dbReference type="PANTHER" id="PTHR31126">
    <property type="entry name" value="TYROSINE-PROTEIN PHOSPHATASE"/>
    <property type="match status" value="1"/>
</dbReference>
<comment type="caution">
    <text evidence="2">The sequence shown here is derived from an EMBL/GenBank/DDBJ whole genome shotgun (WGS) entry which is preliminary data.</text>
</comment>
<protein>
    <submittedName>
        <fullName evidence="2">Tyrosine-protein phosphatase</fullName>
    </submittedName>
</protein>
<reference evidence="3" key="1">
    <citation type="journal article" date="2019" name="Int. J. Syst. Evol. Microbiol.">
        <title>The Global Catalogue of Microorganisms (GCM) 10K type strain sequencing project: providing services to taxonomists for standard genome sequencing and annotation.</title>
        <authorList>
            <consortium name="The Broad Institute Genomics Platform"/>
            <consortium name="The Broad Institute Genome Sequencing Center for Infectious Disease"/>
            <person name="Wu L."/>
            <person name="Ma J."/>
        </authorList>
    </citation>
    <scope>NUCLEOTIDE SEQUENCE [LARGE SCALE GENOMIC DNA]</scope>
    <source>
        <strain evidence="3">CCUG 50213</strain>
    </source>
</reference>
<dbReference type="EMBL" id="JBHTLY010000001">
    <property type="protein sequence ID" value="MFD1200635.1"/>
    <property type="molecule type" value="Genomic_DNA"/>
</dbReference>
<organism evidence="2 3">
    <name type="scientific">Leucobacter albus</name>
    <dbReference type="NCBI Taxonomy" id="272210"/>
    <lineage>
        <taxon>Bacteria</taxon>
        <taxon>Bacillati</taxon>
        <taxon>Actinomycetota</taxon>
        <taxon>Actinomycetes</taxon>
        <taxon>Micrococcales</taxon>
        <taxon>Microbacteriaceae</taxon>
        <taxon>Leucobacter</taxon>
    </lineage>
</organism>
<dbReference type="PROSITE" id="PS00383">
    <property type="entry name" value="TYR_PHOSPHATASE_1"/>
    <property type="match status" value="1"/>
</dbReference>
<accession>A0ABW3TIY4</accession>
<evidence type="ECO:0000256" key="1">
    <source>
        <dbReference type="ARBA" id="ARBA00009580"/>
    </source>
</evidence>
<proteinExistence type="inferred from homology"/>
<dbReference type="PANTHER" id="PTHR31126:SF1">
    <property type="entry name" value="TYROSINE SPECIFIC PROTEIN PHOSPHATASES DOMAIN-CONTAINING PROTEIN"/>
    <property type="match status" value="1"/>
</dbReference>
<dbReference type="Pfam" id="PF13350">
    <property type="entry name" value="Y_phosphatase3"/>
    <property type="match status" value="1"/>
</dbReference>
<evidence type="ECO:0000313" key="2">
    <source>
        <dbReference type="EMBL" id="MFD1200635.1"/>
    </source>
</evidence>
<name>A0ABW3TIY4_9MICO</name>
<sequence length="313" mass="32546">MTETLDRRVPLATVPNMRTLGGLPVAGGVVADGLIFRSATLAAVAPADGEALLGLGIRRVVDFRTEGERRSAPDVLPGRVSGVALDVMGDHARDLSASLAHLGLPGTGSGGAAGAGDGGVVDAGGGADAGADAGSGAGSDAAVSREQRDLIRQQVSEVLGEGRGVKLLEESNRLMVSSESALAAYREFFMLLSEPGDYAPTLFHCTTGKDRTGWAAAAFLLLLGADEHTAMADYLQTNADILPMIEPMLERAERGGVDPALLKPVLTVHESMLQAAFDEMRARFGTIEGYFTEGLGLDAARLETLRRRFTTAG</sequence>
<dbReference type="Gene3D" id="3.90.190.10">
    <property type="entry name" value="Protein tyrosine phosphatase superfamily"/>
    <property type="match status" value="1"/>
</dbReference>
<dbReference type="SUPFAM" id="SSF52799">
    <property type="entry name" value="(Phosphotyrosine protein) phosphatases II"/>
    <property type="match status" value="2"/>
</dbReference>
<gene>
    <name evidence="2" type="ORF">ACFQ3U_01840</name>
</gene>
<dbReference type="Proteomes" id="UP001597181">
    <property type="component" value="Unassembled WGS sequence"/>
</dbReference>
<dbReference type="InterPro" id="IPR029021">
    <property type="entry name" value="Prot-tyrosine_phosphatase-like"/>
</dbReference>
<dbReference type="RefSeq" id="WP_343959021.1">
    <property type="nucleotide sequence ID" value="NZ_BAAAKZ010000003.1"/>
</dbReference>
<keyword evidence="3" id="KW-1185">Reference proteome</keyword>
<dbReference type="InterPro" id="IPR026893">
    <property type="entry name" value="Tyr/Ser_Pase_IphP-type"/>
</dbReference>